<feature type="compositionally biased region" description="Basic and acidic residues" evidence="2">
    <location>
        <begin position="950"/>
        <end position="959"/>
    </location>
</feature>
<evidence type="ECO:0000313" key="5">
    <source>
        <dbReference type="EMBL" id="GIY61913.1"/>
    </source>
</evidence>
<reference evidence="5 6" key="1">
    <citation type="submission" date="2021-06" db="EMBL/GenBank/DDBJ databases">
        <title>Caerostris extrusa draft genome.</title>
        <authorList>
            <person name="Kono N."/>
            <person name="Arakawa K."/>
        </authorList>
    </citation>
    <scope>NUCLEOTIDE SEQUENCE [LARGE SCALE GENOMIC DNA]</scope>
</reference>
<evidence type="ECO:0000259" key="3">
    <source>
        <dbReference type="Pfam" id="PF00313"/>
    </source>
</evidence>
<dbReference type="InterPro" id="IPR012340">
    <property type="entry name" value="NA-bd_OB-fold"/>
</dbReference>
<evidence type="ECO:0000313" key="6">
    <source>
        <dbReference type="Proteomes" id="UP001054945"/>
    </source>
</evidence>
<feature type="compositionally biased region" description="Acidic residues" evidence="2">
    <location>
        <begin position="350"/>
        <end position="359"/>
    </location>
</feature>
<feature type="compositionally biased region" description="Low complexity" evidence="2">
    <location>
        <begin position="419"/>
        <end position="431"/>
    </location>
</feature>
<feature type="compositionally biased region" description="Basic and acidic residues" evidence="2">
    <location>
        <begin position="401"/>
        <end position="418"/>
    </location>
</feature>
<dbReference type="Pfam" id="PF00313">
    <property type="entry name" value="CSD"/>
    <property type="match status" value="1"/>
</dbReference>
<dbReference type="Proteomes" id="UP001054945">
    <property type="component" value="Unassembled WGS sequence"/>
</dbReference>
<feature type="compositionally biased region" description="Acidic residues" evidence="2">
    <location>
        <begin position="927"/>
        <end position="944"/>
    </location>
</feature>
<feature type="region of interest" description="Disordered" evidence="2">
    <location>
        <begin position="682"/>
        <end position="704"/>
    </location>
</feature>
<feature type="compositionally biased region" description="Low complexity" evidence="2">
    <location>
        <begin position="513"/>
        <end position="523"/>
    </location>
</feature>
<feature type="compositionally biased region" description="Polar residues" evidence="2">
    <location>
        <begin position="545"/>
        <end position="582"/>
    </location>
</feature>
<dbReference type="GO" id="GO:0003676">
    <property type="term" value="F:nucleic acid binding"/>
    <property type="evidence" value="ECO:0007669"/>
    <property type="project" value="InterPro"/>
</dbReference>
<dbReference type="AlphaFoldDB" id="A0AAV4UW14"/>
<feature type="region of interest" description="Disordered" evidence="2">
    <location>
        <begin position="927"/>
        <end position="961"/>
    </location>
</feature>
<feature type="compositionally biased region" description="Low complexity" evidence="2">
    <location>
        <begin position="535"/>
        <end position="544"/>
    </location>
</feature>
<proteinExistence type="predicted"/>
<evidence type="ECO:0008006" key="7">
    <source>
        <dbReference type="Google" id="ProtNLM"/>
    </source>
</evidence>
<dbReference type="InterPro" id="IPR056589">
    <property type="entry name" value="WH_Egal-1"/>
</dbReference>
<dbReference type="EMBL" id="BPLR01013549">
    <property type="protein sequence ID" value="GIY61913.1"/>
    <property type="molecule type" value="Genomic_DNA"/>
</dbReference>
<evidence type="ECO:0000259" key="4">
    <source>
        <dbReference type="Pfam" id="PF23713"/>
    </source>
</evidence>
<organism evidence="5 6">
    <name type="scientific">Caerostris extrusa</name>
    <name type="common">Bark spider</name>
    <name type="synonym">Caerostris bankana</name>
    <dbReference type="NCBI Taxonomy" id="172846"/>
    <lineage>
        <taxon>Eukaryota</taxon>
        <taxon>Metazoa</taxon>
        <taxon>Ecdysozoa</taxon>
        <taxon>Arthropoda</taxon>
        <taxon>Chelicerata</taxon>
        <taxon>Arachnida</taxon>
        <taxon>Araneae</taxon>
        <taxon>Araneomorphae</taxon>
        <taxon>Entelegynae</taxon>
        <taxon>Araneoidea</taxon>
        <taxon>Araneidae</taxon>
        <taxon>Caerostris</taxon>
    </lineage>
</organism>
<dbReference type="Pfam" id="PF23713">
    <property type="entry name" value="WHD_Egal"/>
    <property type="match status" value="1"/>
</dbReference>
<sequence length="1003" mass="114808">MADIASMFPEMDMKEIKYAEFIVSRIEKNGGSLKFQHLTGQLSQLEHDIRSAIGSGPKELMHFFKKYNDLFVVKRWCSVSSKISLTLKKTWNDSWQKVCLNAKIGDQNFESKYRAVKVWVPKDVENEVLHPDGFHPKVPKTRDSGLYDANTSEGWGRYKNVFDTYGFITVENDKKNNVFFHKSKICNVENVQDLTKVLKPGDVVEYKAVRSQKNRVRWEATKVWIRKKGYQNGKKKESSNEPINKVSNKVVKKDLNSKMITNEVGKIYPNSKGVVIKFGERESKLADADSCNFFIHKIKVEDVTWEFSDGDAVTFDGIKIKSVPGYKALLAWVGAKPDVVPLPVEDFDEFTDEDIDTPETENFSNASDSNERFSKKPNGVCNSTSSSASNFSRKSYSQSRSRIDEIKRHSNSNKDDSYSRSSSTSRSSQQSELNRNAGRSPSRDSRSEKQNRSRSRNSRSSCQSEYNREKQNRSRSRNSKSSYQSGHNREKQNKSRHSKSSQQSGFKRENRSSSRNSRSSQQSGFNKENHDRPNSRSSTSSQQSGFNRENCNRPNSKNSNLNSKTRFNKNRNGSYSRNSGFNKENRNRSCSRNSRLSQQSNFNKGNLSRSSSRNSLEMDNYNGNCSLLSNSKNSSSESLNSISNVKKKSLKPDYLYESWGDTPFPDEVADSVDDINLEVHDNNIQHPLNSSKNNKSSIPDPIFRNNKAKGIISDEEHSGNSSHSTPNLSQEYSEVLSDNFDTVKDENETLKNENKMNNEKLNESVTDFQDNIKNIQLEKPKSYIKRYEDLDGVVKKVYCKYAEVENDKFKKPCTFFCNDLYHNGAPVSDKFDDLNEVLSIGHIVKFSCFEIVDDSGCYFHKVTVAWKGAKPKVTEVSCEKFIAENNLNVTAREVLIDDIKENYVQGMRHLNTKSNIVPPRKFLTVESDLDDDDDYDDDEEEEDDNAKNNVIEENKESHQSRTFSYQQDLEITSNNSAVQEYSQLKETIFFGVFKSCEYFASYR</sequence>
<name>A0AAV4UW14_CAEEX</name>
<gene>
    <name evidence="5" type="primary">AVEN_100818_1</name>
    <name evidence="5" type="ORF">CEXT_68261</name>
</gene>
<feature type="compositionally biased region" description="Low complexity" evidence="2">
    <location>
        <begin position="588"/>
        <end position="615"/>
    </location>
</feature>
<keyword evidence="6" id="KW-1185">Reference proteome</keyword>
<feature type="compositionally biased region" description="Polar residues" evidence="2">
    <location>
        <begin position="684"/>
        <end position="697"/>
    </location>
</feature>
<evidence type="ECO:0000256" key="2">
    <source>
        <dbReference type="SAM" id="MobiDB-lite"/>
    </source>
</evidence>
<feature type="compositionally biased region" description="Low complexity" evidence="2">
    <location>
        <begin position="383"/>
        <end position="397"/>
    </location>
</feature>
<feature type="domain" description="Egal-1 winged helix" evidence="4">
    <location>
        <begin position="17"/>
        <end position="75"/>
    </location>
</feature>
<feature type="compositionally biased region" description="Basic and acidic residues" evidence="2">
    <location>
        <begin position="441"/>
        <end position="451"/>
    </location>
</feature>
<evidence type="ECO:0000256" key="1">
    <source>
        <dbReference type="SAM" id="Coils"/>
    </source>
</evidence>
<feature type="region of interest" description="Disordered" evidence="2">
    <location>
        <begin position="350"/>
        <end position="619"/>
    </location>
</feature>
<feature type="coiled-coil region" evidence="1">
    <location>
        <begin position="733"/>
        <end position="778"/>
    </location>
</feature>
<dbReference type="Gene3D" id="2.40.50.140">
    <property type="entry name" value="Nucleic acid-binding proteins"/>
    <property type="match status" value="1"/>
</dbReference>
<dbReference type="SUPFAM" id="SSF50249">
    <property type="entry name" value="Nucleic acid-binding proteins"/>
    <property type="match status" value="1"/>
</dbReference>
<protein>
    <recommendedName>
        <fullName evidence="7">CSD domain-containing protein</fullName>
    </recommendedName>
</protein>
<keyword evidence="1" id="KW-0175">Coiled coil</keyword>
<comment type="caution">
    <text evidence="5">The sequence shown here is derived from an EMBL/GenBank/DDBJ whole genome shotgun (WGS) entry which is preliminary data.</text>
</comment>
<feature type="domain" description="CSD" evidence="3">
    <location>
        <begin position="164"/>
        <end position="224"/>
    </location>
</feature>
<accession>A0AAV4UW14</accession>
<dbReference type="InterPro" id="IPR002059">
    <property type="entry name" value="CSP_DNA-bd"/>
</dbReference>